<accession>A0A132PDG1</accession>
<dbReference type="RefSeq" id="WP_067857210.1">
    <property type="nucleotide sequence ID" value="NZ_JACKUA010000026.1"/>
</dbReference>
<dbReference type="Pfam" id="PF03358">
    <property type="entry name" value="FMN_red"/>
    <property type="match status" value="1"/>
</dbReference>
<dbReference type="Gene3D" id="3.40.50.360">
    <property type="match status" value="1"/>
</dbReference>
<dbReference type="GO" id="GO:0016491">
    <property type="term" value="F:oxidoreductase activity"/>
    <property type="evidence" value="ECO:0007669"/>
    <property type="project" value="InterPro"/>
</dbReference>
<evidence type="ECO:0000313" key="2">
    <source>
        <dbReference type="EMBL" id="KWX20370.1"/>
    </source>
</evidence>
<dbReference type="InterPro" id="IPR050712">
    <property type="entry name" value="NAD(P)H-dep_reductase"/>
</dbReference>
<reference evidence="2 4" key="1">
    <citation type="submission" date="2015-07" db="EMBL/GenBank/DDBJ databases">
        <title>A draft genome sequence of Mycobacterium wolinskyi.</title>
        <authorList>
            <person name="de Man T.J."/>
            <person name="Perry K.A."/>
            <person name="Coulliette A.D."/>
            <person name="Jensen B."/>
            <person name="Toney N.C."/>
            <person name="Limbago B.M."/>
            <person name="Noble-Wang J."/>
        </authorList>
    </citation>
    <scope>NUCLEOTIDE SEQUENCE [LARGE SCALE GENOMIC DNA]</scope>
    <source>
        <strain evidence="2 4">CDC_01</strain>
    </source>
</reference>
<sequence length="180" mass="19015">MADIKVLVLVGSLRAASINRQLAELAVETAPDGVDLRIFDRLAELPFYNEDIDTQDVAEPVAALREAAAGADAALVVTPEYNGTIPAVLKNAIDWLSRPYGNGALKEKPVAVIGAALGQYGGVWAHDETRKSLGIAGPRVVEDLKLSIPAKVFDGKHPRENAEVAANLRDVVGKLAAEVG</sequence>
<evidence type="ECO:0000313" key="4">
    <source>
        <dbReference type="Proteomes" id="UP000070612"/>
    </source>
</evidence>
<dbReference type="PATRIC" id="fig|59750.3.peg.4092"/>
<organism evidence="2 4">
    <name type="scientific">Mycolicibacterium wolinskyi</name>
    <dbReference type="NCBI Taxonomy" id="59750"/>
    <lineage>
        <taxon>Bacteria</taxon>
        <taxon>Bacillati</taxon>
        <taxon>Actinomycetota</taxon>
        <taxon>Actinomycetes</taxon>
        <taxon>Mycobacteriales</taxon>
        <taxon>Mycobacteriaceae</taxon>
        <taxon>Mycolicibacterium</taxon>
    </lineage>
</organism>
<dbReference type="GO" id="GO:0010181">
    <property type="term" value="F:FMN binding"/>
    <property type="evidence" value="ECO:0007669"/>
    <property type="project" value="TreeGrafter"/>
</dbReference>
<comment type="caution">
    <text evidence="2">The sequence shown here is derived from an EMBL/GenBank/DDBJ whole genome shotgun (WGS) entry which is preliminary data.</text>
</comment>
<feature type="domain" description="NADPH-dependent FMN reductase-like" evidence="1">
    <location>
        <begin position="4"/>
        <end position="149"/>
    </location>
</feature>
<dbReference type="InterPro" id="IPR005025">
    <property type="entry name" value="FMN_Rdtase-like_dom"/>
</dbReference>
<protein>
    <submittedName>
        <fullName evidence="2">FMN reductase</fullName>
    </submittedName>
</protein>
<dbReference type="GO" id="GO:0005829">
    <property type="term" value="C:cytosol"/>
    <property type="evidence" value="ECO:0007669"/>
    <property type="project" value="TreeGrafter"/>
</dbReference>
<evidence type="ECO:0000313" key="3">
    <source>
        <dbReference type="EMBL" id="ORX14749.1"/>
    </source>
</evidence>
<proteinExistence type="predicted"/>
<dbReference type="OrthoDB" id="9812295at2"/>
<dbReference type="InterPro" id="IPR029039">
    <property type="entry name" value="Flavoprotein-like_sf"/>
</dbReference>
<evidence type="ECO:0000313" key="5">
    <source>
        <dbReference type="Proteomes" id="UP000193964"/>
    </source>
</evidence>
<name>A0A132PDG1_9MYCO</name>
<dbReference type="SUPFAM" id="SSF52218">
    <property type="entry name" value="Flavoproteins"/>
    <property type="match status" value="1"/>
</dbReference>
<gene>
    <name evidence="2" type="ORF">AFM11_30950</name>
    <name evidence="3" type="ORF">AWC31_26670</name>
</gene>
<keyword evidence="4" id="KW-1185">Reference proteome</keyword>
<dbReference type="AlphaFoldDB" id="A0A132PDG1"/>
<dbReference type="EMBL" id="LGTW01000028">
    <property type="protein sequence ID" value="KWX20370.1"/>
    <property type="molecule type" value="Genomic_DNA"/>
</dbReference>
<reference evidence="3 5" key="2">
    <citation type="submission" date="2016-01" db="EMBL/GenBank/DDBJ databases">
        <title>The new phylogeny of the genus Mycobacterium.</title>
        <authorList>
            <person name="Tarcisio F."/>
            <person name="Conor M."/>
            <person name="Antonella G."/>
            <person name="Elisabetta G."/>
            <person name="Giulia F.S."/>
            <person name="Sara T."/>
            <person name="Anna F."/>
            <person name="Clotilde B."/>
            <person name="Roberto B."/>
            <person name="Veronica D.S."/>
            <person name="Fabio R."/>
            <person name="Monica P."/>
            <person name="Olivier J."/>
            <person name="Enrico T."/>
            <person name="Nicola S."/>
        </authorList>
    </citation>
    <scope>NUCLEOTIDE SEQUENCE [LARGE SCALE GENOMIC DNA]</scope>
    <source>
        <strain evidence="3 5">ATCC 700010</strain>
    </source>
</reference>
<evidence type="ECO:0000259" key="1">
    <source>
        <dbReference type="Pfam" id="PF03358"/>
    </source>
</evidence>
<dbReference type="Proteomes" id="UP000193964">
    <property type="component" value="Unassembled WGS sequence"/>
</dbReference>
<dbReference type="Proteomes" id="UP000070612">
    <property type="component" value="Unassembled WGS sequence"/>
</dbReference>
<dbReference type="PANTHER" id="PTHR30543:SF21">
    <property type="entry name" value="NAD(P)H-DEPENDENT FMN REDUCTASE LOT6"/>
    <property type="match status" value="1"/>
</dbReference>
<dbReference type="EMBL" id="LQQA01000015">
    <property type="protein sequence ID" value="ORX14749.1"/>
    <property type="molecule type" value="Genomic_DNA"/>
</dbReference>
<dbReference type="STRING" id="59750.AWC31_26670"/>
<dbReference type="PANTHER" id="PTHR30543">
    <property type="entry name" value="CHROMATE REDUCTASE"/>
    <property type="match status" value="1"/>
</dbReference>